<reference evidence="1" key="1">
    <citation type="journal article" date="2015" name="Nature">
        <title>Complex archaea that bridge the gap between prokaryotes and eukaryotes.</title>
        <authorList>
            <person name="Spang A."/>
            <person name="Saw J.H."/>
            <person name="Jorgensen S.L."/>
            <person name="Zaremba-Niedzwiedzka K."/>
            <person name="Martijn J."/>
            <person name="Lind A.E."/>
            <person name="van Eijk R."/>
            <person name="Schleper C."/>
            <person name="Guy L."/>
            <person name="Ettema T.J."/>
        </authorList>
    </citation>
    <scope>NUCLEOTIDE SEQUENCE</scope>
</reference>
<protein>
    <submittedName>
        <fullName evidence="1">Uncharacterized protein</fullName>
    </submittedName>
</protein>
<evidence type="ECO:0000313" key="1">
    <source>
        <dbReference type="EMBL" id="KKK88818.1"/>
    </source>
</evidence>
<dbReference type="AlphaFoldDB" id="A0A0F8Z4X1"/>
<dbReference type="EMBL" id="LAZR01049788">
    <property type="protein sequence ID" value="KKK88818.1"/>
    <property type="molecule type" value="Genomic_DNA"/>
</dbReference>
<feature type="non-terminal residue" evidence="1">
    <location>
        <position position="48"/>
    </location>
</feature>
<proteinExistence type="predicted"/>
<name>A0A0F8Z4X1_9ZZZZ</name>
<comment type="caution">
    <text evidence="1">The sequence shown here is derived from an EMBL/GenBank/DDBJ whole genome shotgun (WGS) entry which is preliminary data.</text>
</comment>
<organism evidence="1">
    <name type="scientific">marine sediment metagenome</name>
    <dbReference type="NCBI Taxonomy" id="412755"/>
    <lineage>
        <taxon>unclassified sequences</taxon>
        <taxon>metagenomes</taxon>
        <taxon>ecological metagenomes</taxon>
    </lineage>
</organism>
<accession>A0A0F8Z4X1</accession>
<sequence>MPVVGIDEVSVKELHVAAGHFRRLVAQQPLEGGLAHAADDTGPGKTMA</sequence>
<gene>
    <name evidence="1" type="ORF">LCGC14_2739300</name>
</gene>